<proteinExistence type="predicted"/>
<feature type="domain" description="4Fe-4S ferredoxin-type" evidence="7">
    <location>
        <begin position="110"/>
        <end position="142"/>
    </location>
</feature>
<evidence type="ECO:0000313" key="9">
    <source>
        <dbReference type="Proteomes" id="UP000184436"/>
    </source>
</evidence>
<accession>A0A1M5ESS0</accession>
<dbReference type="InterPro" id="IPR017896">
    <property type="entry name" value="4Fe4S_Fe-S-bd"/>
</dbReference>
<dbReference type="PROSITE" id="PS00198">
    <property type="entry name" value="4FE4S_FER_1"/>
    <property type="match status" value="1"/>
</dbReference>
<dbReference type="Pfam" id="PF12838">
    <property type="entry name" value="Fer4_7"/>
    <property type="match status" value="1"/>
</dbReference>
<dbReference type="NCBIfam" id="TIGR04105">
    <property type="entry name" value="FeFe_hydrog_B1"/>
    <property type="match status" value="1"/>
</dbReference>
<dbReference type="EMBL" id="FQVD01000038">
    <property type="protein sequence ID" value="SHF82180.1"/>
    <property type="molecule type" value="Genomic_DNA"/>
</dbReference>
<protein>
    <submittedName>
        <fullName evidence="8">[FeFe] hydrogenase, group B1/B3</fullName>
    </submittedName>
</protein>
<evidence type="ECO:0000256" key="6">
    <source>
        <dbReference type="ARBA" id="ARBA00023014"/>
    </source>
</evidence>
<dbReference type="SUPFAM" id="SSF54862">
    <property type="entry name" value="4Fe-4S ferredoxins"/>
    <property type="match status" value="1"/>
</dbReference>
<dbReference type="RefSeq" id="WP_025075971.1">
    <property type="nucleotide sequence ID" value="NZ_FQVD01000038.1"/>
</dbReference>
<dbReference type="STRING" id="871325.SAMN05444349_1382"/>
<dbReference type="Proteomes" id="UP000184436">
    <property type="component" value="Unassembled WGS sequence"/>
</dbReference>
<dbReference type="InterPro" id="IPR050294">
    <property type="entry name" value="RnfB_subfamily"/>
</dbReference>
<keyword evidence="4" id="KW-0249">Electron transport</keyword>
<evidence type="ECO:0000256" key="1">
    <source>
        <dbReference type="ARBA" id="ARBA00022448"/>
    </source>
</evidence>
<feature type="domain" description="4Fe-4S ferredoxin-type" evidence="7">
    <location>
        <begin position="143"/>
        <end position="172"/>
    </location>
</feature>
<dbReference type="CDD" id="cd10549">
    <property type="entry name" value="MtMvhB_like"/>
    <property type="match status" value="1"/>
</dbReference>
<evidence type="ECO:0000256" key="5">
    <source>
        <dbReference type="ARBA" id="ARBA00023004"/>
    </source>
</evidence>
<dbReference type="PROSITE" id="PS51379">
    <property type="entry name" value="4FE4S_FER_2"/>
    <property type="match status" value="3"/>
</dbReference>
<keyword evidence="9" id="KW-1185">Reference proteome</keyword>
<dbReference type="InterPro" id="IPR009016">
    <property type="entry name" value="Fe_hydrogenase"/>
</dbReference>
<keyword evidence="5" id="KW-0408">Iron</keyword>
<dbReference type="Gene3D" id="3.30.70.20">
    <property type="match status" value="2"/>
</dbReference>
<keyword evidence="2" id="KW-0004">4Fe-4S</keyword>
<dbReference type="SUPFAM" id="SSF53920">
    <property type="entry name" value="Fe-only hydrogenase"/>
    <property type="match status" value="1"/>
</dbReference>
<keyword evidence="3" id="KW-0479">Metal-binding</keyword>
<dbReference type="GO" id="GO:0046872">
    <property type="term" value="F:metal ion binding"/>
    <property type="evidence" value="ECO:0007669"/>
    <property type="project" value="UniProtKB-KW"/>
</dbReference>
<dbReference type="Gene3D" id="3.40.950.10">
    <property type="entry name" value="Fe-only Hydrogenase (Larger Subunit), Chain L, domain 3"/>
    <property type="match status" value="1"/>
</dbReference>
<dbReference type="InterPro" id="IPR027631">
    <property type="entry name" value="Mono_FeFe_hydrog"/>
</dbReference>
<evidence type="ECO:0000256" key="2">
    <source>
        <dbReference type="ARBA" id="ARBA00022485"/>
    </source>
</evidence>
<organism evidence="8 9">
    <name type="scientific">Bacteroides faecichinchillae</name>
    <dbReference type="NCBI Taxonomy" id="871325"/>
    <lineage>
        <taxon>Bacteria</taxon>
        <taxon>Pseudomonadati</taxon>
        <taxon>Bacteroidota</taxon>
        <taxon>Bacteroidia</taxon>
        <taxon>Bacteroidales</taxon>
        <taxon>Bacteroidaceae</taxon>
        <taxon>Bacteroides</taxon>
    </lineage>
</organism>
<keyword evidence="1" id="KW-0813">Transport</keyword>
<dbReference type="InterPro" id="IPR004108">
    <property type="entry name" value="Fe_hydrogenase_lsu_C"/>
</dbReference>
<name>A0A1M5ESS0_9BACE</name>
<dbReference type="InterPro" id="IPR017900">
    <property type="entry name" value="4Fe4S_Fe_S_CS"/>
</dbReference>
<evidence type="ECO:0000259" key="7">
    <source>
        <dbReference type="PROSITE" id="PS51379"/>
    </source>
</evidence>
<keyword evidence="6" id="KW-0411">Iron-sulfur</keyword>
<dbReference type="PANTHER" id="PTHR42859">
    <property type="entry name" value="OXIDOREDUCTASE"/>
    <property type="match status" value="1"/>
</dbReference>
<gene>
    <name evidence="8" type="ORF">SAMN05444349_1382</name>
</gene>
<dbReference type="AlphaFoldDB" id="A0A1M5ESS0"/>
<dbReference type="PANTHER" id="PTHR42859:SF10">
    <property type="entry name" value="DIMETHYLSULFOXIDE REDUCTASE CHAIN B"/>
    <property type="match status" value="1"/>
</dbReference>
<feature type="domain" description="4Fe-4S ferredoxin-type" evidence="7">
    <location>
        <begin position="189"/>
        <end position="219"/>
    </location>
</feature>
<evidence type="ECO:0000313" key="8">
    <source>
        <dbReference type="EMBL" id="SHF82180.1"/>
    </source>
</evidence>
<dbReference type="GO" id="GO:0051539">
    <property type="term" value="F:4 iron, 4 sulfur cluster binding"/>
    <property type="evidence" value="ECO:0007669"/>
    <property type="project" value="UniProtKB-KW"/>
</dbReference>
<evidence type="ECO:0000256" key="3">
    <source>
        <dbReference type="ARBA" id="ARBA00022723"/>
    </source>
</evidence>
<dbReference type="Pfam" id="PF02906">
    <property type="entry name" value="Fe_hyd_lg_C"/>
    <property type="match status" value="1"/>
</dbReference>
<sequence length="489" mass="54613">MAFTNNIMIVRHKLLADLVRLWKTDQLVEKIDRLPIELSPRKSKPMGRCCVHKERAVWKYKTFPLMGFDMTDEHDELTPLSDYAKIALNRPEPVKENIMCVIDEACSSCVQINYEISNLCRGCVARSCYINCPKDAIRFKKNGQAMIDHDTCISCGICHKSCPYHAIVYIPVPCEEACPVKAISKDEHGIEHIDESKCIYCGKCMNACPFGAIFEISQTFDVLQRIRKGEKMVAIIAPSILGQFHTSIDRVYGAFKEIGFTDIIEVAEGAMMTTSNEAHELLEKLEEGQPFMTTSCCPSYIELVEKHLPGIKPYVSSTGSPMYYAARIAKEKYPDAKIVFVGPCVAKRKEVRRDEAVDFILTFEEVGSILDGLDIQLEEVQTFSVVQTSVREAHGFAQAGGVMGAVKAYLKEEADKINAIQISDINKKHIAVLRAAAKTGKIAGQFVEVMACEGGCITGPSTHNDIVSGRRQLAQELLKRKESYETMDR</sequence>
<evidence type="ECO:0000256" key="4">
    <source>
        <dbReference type="ARBA" id="ARBA00022982"/>
    </source>
</evidence>
<dbReference type="OrthoDB" id="9798098at2"/>
<dbReference type="Pfam" id="PF00037">
    <property type="entry name" value="Fer4"/>
    <property type="match status" value="1"/>
</dbReference>
<reference evidence="8 9" key="1">
    <citation type="submission" date="2016-11" db="EMBL/GenBank/DDBJ databases">
        <authorList>
            <person name="Jaros S."/>
            <person name="Januszkiewicz K."/>
            <person name="Wedrychowicz H."/>
        </authorList>
    </citation>
    <scope>NUCLEOTIDE SEQUENCE [LARGE SCALE GENOMIC DNA]</scope>
    <source>
        <strain evidence="8 9">DSM 26883</strain>
    </source>
</reference>